<dbReference type="AlphaFoldDB" id="A0A382ID09"/>
<sequence length="114" mass="13393">MRQGPSFEYPIKLVYKKKYLPVIIIDKSETWRKIKDFENNSGWIHISQLSRRKSGINIKNNSIIYKKPTIYSKPIAKLEVGRLVLIKKCKTKWCKITTGAYSGWIFKDSLWGKI</sequence>
<reference evidence="1" key="1">
    <citation type="submission" date="2018-05" db="EMBL/GenBank/DDBJ databases">
        <authorList>
            <person name="Lanie J.A."/>
            <person name="Ng W.-L."/>
            <person name="Kazmierczak K.M."/>
            <person name="Andrzejewski T.M."/>
            <person name="Davidsen T.M."/>
            <person name="Wayne K.J."/>
            <person name="Tettelin H."/>
            <person name="Glass J.I."/>
            <person name="Rusch D."/>
            <person name="Podicherti R."/>
            <person name="Tsui H.-C.T."/>
            <person name="Winkler M.E."/>
        </authorList>
    </citation>
    <scope>NUCLEOTIDE SEQUENCE</scope>
</reference>
<dbReference type="Gene3D" id="2.30.30.40">
    <property type="entry name" value="SH3 Domains"/>
    <property type="match status" value="1"/>
</dbReference>
<proteinExistence type="predicted"/>
<organism evidence="1">
    <name type="scientific">marine metagenome</name>
    <dbReference type="NCBI Taxonomy" id="408172"/>
    <lineage>
        <taxon>unclassified sequences</taxon>
        <taxon>metagenomes</taxon>
        <taxon>ecological metagenomes</taxon>
    </lineage>
</organism>
<accession>A0A382ID09</accession>
<evidence type="ECO:0000313" key="1">
    <source>
        <dbReference type="EMBL" id="SVB97540.1"/>
    </source>
</evidence>
<name>A0A382ID09_9ZZZZ</name>
<dbReference type="Pfam" id="PF06347">
    <property type="entry name" value="SH3_4"/>
    <property type="match status" value="2"/>
</dbReference>
<gene>
    <name evidence="1" type="ORF">METZ01_LOCUS250394</name>
</gene>
<dbReference type="InterPro" id="IPR010466">
    <property type="entry name" value="DUF1058"/>
</dbReference>
<dbReference type="EMBL" id="UINC01066631">
    <property type="protein sequence ID" value="SVB97540.1"/>
    <property type="molecule type" value="Genomic_DNA"/>
</dbReference>
<protein>
    <recommendedName>
        <fullName evidence="2">SH3b domain-containing protein</fullName>
    </recommendedName>
</protein>
<evidence type="ECO:0008006" key="2">
    <source>
        <dbReference type="Google" id="ProtNLM"/>
    </source>
</evidence>